<keyword evidence="3" id="KW-1185">Reference proteome</keyword>
<dbReference type="PANTHER" id="PTHR42815:SF2">
    <property type="entry name" value="FAD-BINDING, PUTATIVE (AFU_ORTHOLOGUE AFUA_6G07600)-RELATED"/>
    <property type="match status" value="1"/>
</dbReference>
<sequence>MTVYHEGERLVQKRVGAESIANLNGRGIQNFIPQGFDLFLEEQSMVVIASTDATGCLWASLITGSPEMIQVTDQKSLEIIALFVPQDPFISNIENNRNVGLIVIDFEHQIRVRINGAAQFTDKNTLRVEVEQVYGNCPKHIQMRSMTPMDHRPGLIRASGRQKELTPEQIQWIREADTFFIASSGPGGKTDASHRGGNSGFIQPLGDKALVFPDYRGNMMFNTLGNIQINPNTGLLFLDFKRGRTLQLTGSSSIVWDVNKEEKSRFPGAQRLVKFQIDGVIQLDNVIPFDWNLLGYSPYNPK</sequence>
<dbReference type="RefSeq" id="WP_160496838.1">
    <property type="nucleotide sequence ID" value="NZ_WUBI01000001.1"/>
</dbReference>
<dbReference type="EMBL" id="WUBI01000001">
    <property type="protein sequence ID" value="MWV43327.1"/>
    <property type="molecule type" value="Genomic_DNA"/>
</dbReference>
<reference evidence="2 3" key="1">
    <citation type="submission" date="2019-12" db="EMBL/GenBank/DDBJ databases">
        <title>Paenibacillus sp. nov., an endophytic bacterium isolated from the stem of Dendrobium.</title>
        <authorList>
            <person name="Zhao R."/>
        </authorList>
    </citation>
    <scope>NUCLEOTIDE SEQUENCE [LARGE SCALE GENOMIC DNA]</scope>
    <source>
        <strain evidence="2 3">HJL G12</strain>
    </source>
</reference>
<evidence type="ECO:0000259" key="1">
    <source>
        <dbReference type="Pfam" id="PF01243"/>
    </source>
</evidence>
<proteinExistence type="predicted"/>
<organism evidence="2 3">
    <name type="scientific">Paenibacillus dendrobii</name>
    <dbReference type="NCBI Taxonomy" id="2691084"/>
    <lineage>
        <taxon>Bacteria</taxon>
        <taxon>Bacillati</taxon>
        <taxon>Bacillota</taxon>
        <taxon>Bacilli</taxon>
        <taxon>Bacillales</taxon>
        <taxon>Paenibacillaceae</taxon>
        <taxon>Paenibacillus</taxon>
    </lineage>
</organism>
<protein>
    <recommendedName>
        <fullName evidence="1">Pyridoxamine 5'-phosphate oxidase N-terminal domain-containing protein</fullName>
    </recommendedName>
</protein>
<evidence type="ECO:0000313" key="3">
    <source>
        <dbReference type="Proteomes" id="UP000460318"/>
    </source>
</evidence>
<name>A0A7X3LFS3_9BACL</name>
<accession>A0A7X3LFS3</accession>
<dbReference type="InterPro" id="IPR011576">
    <property type="entry name" value="Pyridox_Oxase_N"/>
</dbReference>
<dbReference type="SUPFAM" id="SSF50475">
    <property type="entry name" value="FMN-binding split barrel"/>
    <property type="match status" value="2"/>
</dbReference>
<dbReference type="Pfam" id="PF01243">
    <property type="entry name" value="PNPOx_N"/>
    <property type="match status" value="1"/>
</dbReference>
<dbReference type="AlphaFoldDB" id="A0A7X3LFS3"/>
<evidence type="ECO:0000313" key="2">
    <source>
        <dbReference type="EMBL" id="MWV43327.1"/>
    </source>
</evidence>
<dbReference type="InterPro" id="IPR012349">
    <property type="entry name" value="Split_barrel_FMN-bd"/>
</dbReference>
<comment type="caution">
    <text evidence="2">The sequence shown here is derived from an EMBL/GenBank/DDBJ whole genome shotgun (WGS) entry which is preliminary data.</text>
</comment>
<dbReference type="Proteomes" id="UP000460318">
    <property type="component" value="Unassembled WGS sequence"/>
</dbReference>
<feature type="domain" description="Pyridoxamine 5'-phosphate oxidase N-terminal" evidence="1">
    <location>
        <begin position="166"/>
        <end position="264"/>
    </location>
</feature>
<gene>
    <name evidence="2" type="ORF">GRF59_06745</name>
</gene>
<dbReference type="Gene3D" id="2.30.110.10">
    <property type="entry name" value="Electron Transport, Fmn-binding Protein, Chain A"/>
    <property type="match status" value="2"/>
</dbReference>
<dbReference type="PANTHER" id="PTHR42815">
    <property type="entry name" value="FAD-BINDING, PUTATIVE (AFU_ORTHOLOGUE AFUA_6G07600)-RELATED"/>
    <property type="match status" value="1"/>
</dbReference>